<keyword evidence="2" id="KW-1185">Reference proteome</keyword>
<dbReference type="EMBL" id="JAHYIQ010000003">
    <property type="protein sequence ID" value="KAK1133360.1"/>
    <property type="molecule type" value="Genomic_DNA"/>
</dbReference>
<organism evidence="1 2">
    <name type="scientific">Melipona bicolor</name>
    <dbReference type="NCBI Taxonomy" id="60889"/>
    <lineage>
        <taxon>Eukaryota</taxon>
        <taxon>Metazoa</taxon>
        <taxon>Ecdysozoa</taxon>
        <taxon>Arthropoda</taxon>
        <taxon>Hexapoda</taxon>
        <taxon>Insecta</taxon>
        <taxon>Pterygota</taxon>
        <taxon>Neoptera</taxon>
        <taxon>Endopterygota</taxon>
        <taxon>Hymenoptera</taxon>
        <taxon>Apocrita</taxon>
        <taxon>Aculeata</taxon>
        <taxon>Apoidea</taxon>
        <taxon>Anthophila</taxon>
        <taxon>Apidae</taxon>
        <taxon>Melipona</taxon>
    </lineage>
</organism>
<evidence type="ECO:0000313" key="2">
    <source>
        <dbReference type="Proteomes" id="UP001177670"/>
    </source>
</evidence>
<comment type="caution">
    <text evidence="1">The sequence shown here is derived from an EMBL/GenBank/DDBJ whole genome shotgun (WGS) entry which is preliminary data.</text>
</comment>
<dbReference type="Proteomes" id="UP001177670">
    <property type="component" value="Unassembled WGS sequence"/>
</dbReference>
<dbReference type="AlphaFoldDB" id="A0AA40G914"/>
<proteinExistence type="predicted"/>
<sequence length="114" mass="12927">MEWYKQSKKKAGKSRKERKVVGEVAMSSNLHNVSCFFNYTRQDVGVAVHLGRSYLYNHIQETFAPATAAEDGNGSWRTKRMWDVVLSTQPNTLNAVIFGTVIVSFVMPVKWVEA</sequence>
<evidence type="ECO:0000313" key="1">
    <source>
        <dbReference type="EMBL" id="KAK1133360.1"/>
    </source>
</evidence>
<name>A0AA40G914_9HYME</name>
<reference evidence="1" key="1">
    <citation type="submission" date="2021-10" db="EMBL/GenBank/DDBJ databases">
        <title>Melipona bicolor Genome sequencing and assembly.</title>
        <authorList>
            <person name="Araujo N.S."/>
            <person name="Arias M.C."/>
        </authorList>
    </citation>
    <scope>NUCLEOTIDE SEQUENCE</scope>
    <source>
        <strain evidence="1">USP_2M_L1-L4_2017</strain>
        <tissue evidence="1">Whole body</tissue>
    </source>
</reference>
<gene>
    <name evidence="1" type="ORF">K0M31_011175</name>
</gene>
<accession>A0AA40G914</accession>
<protein>
    <submittedName>
        <fullName evidence="1">Uncharacterized protein</fullName>
    </submittedName>
</protein>